<dbReference type="PRINTS" id="PR00364">
    <property type="entry name" value="DISEASERSIST"/>
</dbReference>
<dbReference type="EMBL" id="VUOB01000041">
    <property type="protein sequence ID" value="KAA2258780.1"/>
    <property type="molecule type" value="Genomic_DNA"/>
</dbReference>
<keyword evidence="5" id="KW-0802">TPR repeat</keyword>
<dbReference type="GO" id="GO:0003677">
    <property type="term" value="F:DNA binding"/>
    <property type="evidence" value="ECO:0007669"/>
    <property type="project" value="UniProtKB-UniRule"/>
</dbReference>
<evidence type="ECO:0000256" key="5">
    <source>
        <dbReference type="PROSITE-ProRule" id="PRU00339"/>
    </source>
</evidence>
<evidence type="ECO:0000256" key="6">
    <source>
        <dbReference type="PROSITE-ProRule" id="PRU01091"/>
    </source>
</evidence>
<dbReference type="Pfam" id="PF00931">
    <property type="entry name" value="NB-ARC"/>
    <property type="match status" value="1"/>
</dbReference>
<keyword evidence="9" id="KW-1185">Reference proteome</keyword>
<dbReference type="Gene3D" id="3.40.50.300">
    <property type="entry name" value="P-loop containing nucleotide triphosphate hydrolases"/>
    <property type="match status" value="1"/>
</dbReference>
<dbReference type="InterPro" id="IPR051677">
    <property type="entry name" value="AfsR-DnrI-RedD_regulator"/>
</dbReference>
<dbReference type="InterPro" id="IPR036388">
    <property type="entry name" value="WH-like_DNA-bd_sf"/>
</dbReference>
<dbReference type="GO" id="GO:0043531">
    <property type="term" value="F:ADP binding"/>
    <property type="evidence" value="ECO:0007669"/>
    <property type="project" value="InterPro"/>
</dbReference>
<sequence length="1017" mass="111325">MEFRILGPVEAVGQGGAVPLRGSKQTMLLAALLVQPGRVVSVEQLADAVWGEDQPVTVGAALQTCVFRLRRALDAAEPDGGNRITNRQGGYELRADPDELDVAAFRHQVTRARVALTHRAPVDAADALRGALALWRGPALAGIDSRTLRAHAAILDEERLAAVEQHLGVRLVLGQHADLVPELTTLVDTHPTRERLHTHLMLALYRAGRQADALHAYQRARRVLAEELGIRPGQELRELHQRILQGDPELVTPPTGVAQAQPVRRNDLPGDIADFTGRAVEVRRLLDTLPDNDDGGAVAIATIDGMAGIGKTALAVHVAHKLADRYPDAQLFVDLHAHTDGHQPTDPAAALDALLRALGVPGDKIPAELDQRSALWRAELANRRVVIVLDNAASAAHVRPLLPGASGCLVLVTSRRQLAALEAAHTLSLDVLPARDAARLFARVLGDDRAEADSAKADLAVAEIVELCGYLPLAIRIAAARLRTRPTWAAAHLAERLREGQRRLAELAAGDRSVAAAFALSYQHLTPAQQHLFRMLGLQPGPDVDAYAAAALTDRPLEEAERLLEDLVDVHLIGQRSTDRYQQHDLLRWHAHTIARDTESEAARRAAVDRVLDYYLHTANLADGHLVPRGRPLTAELTHPPAYAPRLRDQADALAWCEAEHANLIAAVAYSAEIGSHRHTWQLPQNLWRFFYMRGYTLDWITTHQHGLRAARRLGDRWAEAETLRSFSVVYWHAGRFEEALDHGRQAVARYREIGDAWGEGIARTNFGVVCDYLGRYADAAEHHGAALALLRGIGNAWGEGLALTLLGSVLSQLGRLAEALAHEERALALYRRIGSEWGQSVALTYLGVVCGQLGRYEDALEHSRAAVVLSRRVGDRRGEAVMLANLGVAYGRLGRYDEALAHQQQALELNRRVGVRRDENRMLNDLGEVLSAMGRPANALPQHELALARAVEVNDRVQEARAHRAIAKLLRDSDFDAAREHARRAEAIRAELGFPCQEGTLHDVGCHEGTLQGMSR</sequence>
<evidence type="ECO:0000256" key="4">
    <source>
        <dbReference type="ARBA" id="ARBA00023163"/>
    </source>
</evidence>
<keyword evidence="4" id="KW-0804">Transcription</keyword>
<dbReference type="Proteomes" id="UP000323454">
    <property type="component" value="Unassembled WGS sequence"/>
</dbReference>
<proteinExistence type="inferred from homology"/>
<dbReference type="PROSITE" id="PS50005">
    <property type="entry name" value="TPR"/>
    <property type="match status" value="1"/>
</dbReference>
<comment type="similarity">
    <text evidence="1">Belongs to the AfsR/DnrI/RedD regulatory family.</text>
</comment>
<evidence type="ECO:0000259" key="7">
    <source>
        <dbReference type="PROSITE" id="PS51755"/>
    </source>
</evidence>
<dbReference type="InterPro" id="IPR001867">
    <property type="entry name" value="OmpR/PhoB-type_DNA-bd"/>
</dbReference>
<dbReference type="InterPro" id="IPR005158">
    <property type="entry name" value="BTAD"/>
</dbReference>
<dbReference type="SMART" id="SM00028">
    <property type="entry name" value="TPR"/>
    <property type="match status" value="7"/>
</dbReference>
<dbReference type="RefSeq" id="WP_149851787.1">
    <property type="nucleotide sequence ID" value="NZ_VUOB01000041.1"/>
</dbReference>
<organism evidence="8 9">
    <name type="scientific">Solihabitans fulvus</name>
    <dbReference type="NCBI Taxonomy" id="1892852"/>
    <lineage>
        <taxon>Bacteria</taxon>
        <taxon>Bacillati</taxon>
        <taxon>Actinomycetota</taxon>
        <taxon>Actinomycetes</taxon>
        <taxon>Pseudonocardiales</taxon>
        <taxon>Pseudonocardiaceae</taxon>
        <taxon>Solihabitans</taxon>
    </lineage>
</organism>
<evidence type="ECO:0000313" key="9">
    <source>
        <dbReference type="Proteomes" id="UP000323454"/>
    </source>
</evidence>
<feature type="DNA-binding region" description="OmpR/PhoB-type" evidence="6">
    <location>
        <begin position="1"/>
        <end position="95"/>
    </location>
</feature>
<evidence type="ECO:0000313" key="8">
    <source>
        <dbReference type="EMBL" id="KAA2258780.1"/>
    </source>
</evidence>
<feature type="domain" description="OmpR/PhoB-type" evidence="7">
    <location>
        <begin position="1"/>
        <end position="95"/>
    </location>
</feature>
<keyword evidence="3 6" id="KW-0238">DNA-binding</keyword>
<dbReference type="GO" id="GO:0000160">
    <property type="term" value="P:phosphorelay signal transduction system"/>
    <property type="evidence" value="ECO:0007669"/>
    <property type="project" value="InterPro"/>
</dbReference>
<evidence type="ECO:0000256" key="2">
    <source>
        <dbReference type="ARBA" id="ARBA00023015"/>
    </source>
</evidence>
<reference evidence="8 9" key="1">
    <citation type="submission" date="2019-09" db="EMBL/GenBank/DDBJ databases">
        <title>Goodfellowia gen. nov., a new genus of the Pseudonocardineae related to Actinoalloteichus, containing Goodfellowia coeruleoviolacea gen. nov., comb. nov. gen. nov., comb. nov.</title>
        <authorList>
            <person name="Labeda D."/>
        </authorList>
    </citation>
    <scope>NUCLEOTIDE SEQUENCE [LARGE SCALE GENOMIC DNA]</scope>
    <source>
        <strain evidence="8 9">AN110305</strain>
    </source>
</reference>
<dbReference type="PANTHER" id="PTHR35807:SF1">
    <property type="entry name" value="TRANSCRIPTIONAL REGULATOR REDD"/>
    <property type="match status" value="1"/>
</dbReference>
<comment type="caution">
    <text evidence="8">The sequence shown here is derived from an EMBL/GenBank/DDBJ whole genome shotgun (WGS) entry which is preliminary data.</text>
</comment>
<dbReference type="OrthoDB" id="3594253at2"/>
<dbReference type="PANTHER" id="PTHR35807">
    <property type="entry name" value="TRANSCRIPTIONAL REGULATOR REDD-RELATED"/>
    <property type="match status" value="1"/>
</dbReference>
<dbReference type="PROSITE" id="PS50293">
    <property type="entry name" value="TPR_REGION"/>
    <property type="match status" value="1"/>
</dbReference>
<dbReference type="InterPro" id="IPR002182">
    <property type="entry name" value="NB-ARC"/>
</dbReference>
<dbReference type="AlphaFoldDB" id="A0A5B2X6C8"/>
<dbReference type="CDD" id="cd15831">
    <property type="entry name" value="BTAD"/>
    <property type="match status" value="1"/>
</dbReference>
<dbReference type="SMART" id="SM00862">
    <property type="entry name" value="Trans_reg_C"/>
    <property type="match status" value="1"/>
</dbReference>
<dbReference type="PROSITE" id="PS51755">
    <property type="entry name" value="OMPR_PHOB"/>
    <property type="match status" value="1"/>
</dbReference>
<dbReference type="SMART" id="SM01043">
    <property type="entry name" value="BTAD"/>
    <property type="match status" value="1"/>
</dbReference>
<dbReference type="GO" id="GO:0006355">
    <property type="term" value="P:regulation of DNA-templated transcription"/>
    <property type="evidence" value="ECO:0007669"/>
    <property type="project" value="InterPro"/>
</dbReference>
<dbReference type="InterPro" id="IPR016032">
    <property type="entry name" value="Sig_transdc_resp-reg_C-effctor"/>
</dbReference>
<dbReference type="InterPro" id="IPR011990">
    <property type="entry name" value="TPR-like_helical_dom_sf"/>
</dbReference>
<dbReference type="SUPFAM" id="SSF48452">
    <property type="entry name" value="TPR-like"/>
    <property type="match status" value="3"/>
</dbReference>
<feature type="repeat" description="TPR" evidence="5">
    <location>
        <begin position="881"/>
        <end position="914"/>
    </location>
</feature>
<dbReference type="Pfam" id="PF00486">
    <property type="entry name" value="Trans_reg_C"/>
    <property type="match status" value="1"/>
</dbReference>
<dbReference type="Pfam" id="PF03704">
    <property type="entry name" value="BTAD"/>
    <property type="match status" value="1"/>
</dbReference>
<accession>A0A5B2X6C8</accession>
<name>A0A5B2X6C8_9PSEU</name>
<dbReference type="Gene3D" id="1.25.40.10">
    <property type="entry name" value="Tetratricopeptide repeat domain"/>
    <property type="match status" value="3"/>
</dbReference>
<keyword evidence="2" id="KW-0805">Transcription regulation</keyword>
<dbReference type="Gene3D" id="1.10.10.10">
    <property type="entry name" value="Winged helix-like DNA-binding domain superfamily/Winged helix DNA-binding domain"/>
    <property type="match status" value="2"/>
</dbReference>
<evidence type="ECO:0000256" key="3">
    <source>
        <dbReference type="ARBA" id="ARBA00023125"/>
    </source>
</evidence>
<dbReference type="Pfam" id="PF13424">
    <property type="entry name" value="TPR_12"/>
    <property type="match status" value="3"/>
</dbReference>
<dbReference type="SUPFAM" id="SSF46894">
    <property type="entry name" value="C-terminal effector domain of the bipartite response regulators"/>
    <property type="match status" value="1"/>
</dbReference>
<dbReference type="SUPFAM" id="SSF52540">
    <property type="entry name" value="P-loop containing nucleoside triphosphate hydrolases"/>
    <property type="match status" value="1"/>
</dbReference>
<dbReference type="InterPro" id="IPR027417">
    <property type="entry name" value="P-loop_NTPase"/>
</dbReference>
<dbReference type="InterPro" id="IPR019734">
    <property type="entry name" value="TPR_rpt"/>
</dbReference>
<evidence type="ECO:0000256" key="1">
    <source>
        <dbReference type="ARBA" id="ARBA00005820"/>
    </source>
</evidence>
<reference evidence="8 9" key="2">
    <citation type="submission" date="2019-09" db="EMBL/GenBank/DDBJ databases">
        <authorList>
            <person name="Jin C."/>
        </authorList>
    </citation>
    <scope>NUCLEOTIDE SEQUENCE [LARGE SCALE GENOMIC DNA]</scope>
    <source>
        <strain evidence="8 9">AN110305</strain>
    </source>
</reference>
<protein>
    <submittedName>
        <fullName evidence="8">Tetratricopeptide repeat protein</fullName>
    </submittedName>
</protein>
<dbReference type="Pfam" id="PF13374">
    <property type="entry name" value="TPR_10"/>
    <property type="match status" value="1"/>
</dbReference>
<gene>
    <name evidence="8" type="ORF">F0L68_23420</name>
</gene>